<dbReference type="AlphaFoldDB" id="A0AAD4UWU4"/>
<evidence type="ECO:0000313" key="1">
    <source>
        <dbReference type="EMBL" id="KAI5313247.1"/>
    </source>
</evidence>
<protein>
    <submittedName>
        <fullName evidence="1">Uncharacterized protein</fullName>
    </submittedName>
</protein>
<proteinExistence type="predicted"/>
<dbReference type="EMBL" id="JAJFAZ020000008">
    <property type="protein sequence ID" value="KAI5313247.1"/>
    <property type="molecule type" value="Genomic_DNA"/>
</dbReference>
<evidence type="ECO:0000313" key="2">
    <source>
        <dbReference type="Proteomes" id="UP001054821"/>
    </source>
</evidence>
<name>A0AAD4UWU4_PRUDU</name>
<organism evidence="1 2">
    <name type="scientific">Prunus dulcis</name>
    <name type="common">Almond</name>
    <name type="synonym">Amygdalus dulcis</name>
    <dbReference type="NCBI Taxonomy" id="3755"/>
    <lineage>
        <taxon>Eukaryota</taxon>
        <taxon>Viridiplantae</taxon>
        <taxon>Streptophyta</taxon>
        <taxon>Embryophyta</taxon>
        <taxon>Tracheophyta</taxon>
        <taxon>Spermatophyta</taxon>
        <taxon>Magnoliopsida</taxon>
        <taxon>eudicotyledons</taxon>
        <taxon>Gunneridae</taxon>
        <taxon>Pentapetalae</taxon>
        <taxon>rosids</taxon>
        <taxon>fabids</taxon>
        <taxon>Rosales</taxon>
        <taxon>Rosaceae</taxon>
        <taxon>Amygdaloideae</taxon>
        <taxon>Amygdaleae</taxon>
        <taxon>Prunus</taxon>
    </lineage>
</organism>
<keyword evidence="2" id="KW-1185">Reference proteome</keyword>
<sequence length="94" mass="10529">MVASQRRWWWQVAGGRILAVVAGGGIPTVVAGSDGRRQDFGGDGWLDMDMWHSMLALEGVTLSSLPSILDVRGWWEKEGTLFHKNNVHLFHIEQ</sequence>
<accession>A0AAD4UWU4</accession>
<comment type="caution">
    <text evidence="1">The sequence shown here is derived from an EMBL/GenBank/DDBJ whole genome shotgun (WGS) entry which is preliminary data.</text>
</comment>
<gene>
    <name evidence="1" type="ORF">L3X38_042421</name>
</gene>
<reference evidence="1 2" key="1">
    <citation type="journal article" date="2022" name="G3 (Bethesda)">
        <title>Whole-genome sequence and methylome profiling of the almond [Prunus dulcis (Mill.) D.A. Webb] cultivar 'Nonpareil'.</title>
        <authorList>
            <person name="D'Amico-Willman K.M."/>
            <person name="Ouma W.Z."/>
            <person name="Meulia T."/>
            <person name="Sideli G.M."/>
            <person name="Gradziel T.M."/>
            <person name="Fresnedo-Ramirez J."/>
        </authorList>
    </citation>
    <scope>NUCLEOTIDE SEQUENCE [LARGE SCALE GENOMIC DNA]</scope>
    <source>
        <strain evidence="1">Clone GOH B32 T37-40</strain>
    </source>
</reference>
<dbReference type="Proteomes" id="UP001054821">
    <property type="component" value="Chromosome 8"/>
</dbReference>